<proteinExistence type="predicted"/>
<sequence length="439" mass="49989">MEEVDVHVGANGAHQAPYPHMSNPYPHSLDRRLLAGDAFRDAKIRLEHTIRSIEDHYSSPAAGSHTGAAHCPRCLDKKKHISRAYYDYYLSDDARSWYAEIPQYKHEIQRRFDNPDVYSLDDIHVFFQAALREHLKEDLCTARRGDNGAVTSFKYKTSDLFNEGHRSTSEILTAYLANISLICPNKDSVDFVHALQSTTTPEERAQIYIQYYCTSSWDEPPAVKTFKAKWARMFESLAPHDEILAAMRREAEGSHASKLSELQGKLSDIKMAQSAHLKNKKRKAEKDQRDQRALDRGPSPRIERCTLGDCPAEINLLDGTVIECAVCEWLDRKGGEKGRAVYCSVEHAEADFDEHDLHDHRCMADRCIYSNGAPGPSDSLPGICQCCLEQDTVTFFCSLACYRENFADHREHVFHQRGPHDHYEMLDYFSPAEGMEIIS</sequence>
<protein>
    <submittedName>
        <fullName evidence="2">Uncharacterized protein</fullName>
    </submittedName>
</protein>
<comment type="caution">
    <text evidence="2">The sequence shown here is derived from an EMBL/GenBank/DDBJ whole genome shotgun (WGS) entry which is preliminary data.</text>
</comment>
<dbReference type="EMBL" id="JAUBYV010000005">
    <property type="protein sequence ID" value="KAK2626450.1"/>
    <property type="molecule type" value="Genomic_DNA"/>
</dbReference>
<name>A0AAD9T1B4_9HELO</name>
<reference evidence="2" key="1">
    <citation type="submission" date="2023-06" db="EMBL/GenBank/DDBJ databases">
        <title>Draft genome of Marssonina rosae.</title>
        <authorList>
            <person name="Cheng Q."/>
        </authorList>
    </citation>
    <scope>NUCLEOTIDE SEQUENCE</scope>
    <source>
        <strain evidence="2">R4</strain>
    </source>
</reference>
<dbReference type="Proteomes" id="UP001285354">
    <property type="component" value="Unassembled WGS sequence"/>
</dbReference>
<gene>
    <name evidence="2" type="ORF">QTJ16_003625</name>
</gene>
<organism evidence="2 3">
    <name type="scientific">Diplocarpon rosae</name>
    <dbReference type="NCBI Taxonomy" id="946125"/>
    <lineage>
        <taxon>Eukaryota</taxon>
        <taxon>Fungi</taxon>
        <taxon>Dikarya</taxon>
        <taxon>Ascomycota</taxon>
        <taxon>Pezizomycotina</taxon>
        <taxon>Leotiomycetes</taxon>
        <taxon>Helotiales</taxon>
        <taxon>Drepanopezizaceae</taxon>
        <taxon>Diplocarpon</taxon>
    </lineage>
</organism>
<feature type="region of interest" description="Disordered" evidence="1">
    <location>
        <begin position="1"/>
        <end position="22"/>
    </location>
</feature>
<dbReference type="AlphaFoldDB" id="A0AAD9T1B4"/>
<evidence type="ECO:0000313" key="2">
    <source>
        <dbReference type="EMBL" id="KAK2626450.1"/>
    </source>
</evidence>
<keyword evidence="3" id="KW-1185">Reference proteome</keyword>
<evidence type="ECO:0000256" key="1">
    <source>
        <dbReference type="SAM" id="MobiDB-lite"/>
    </source>
</evidence>
<accession>A0AAD9T1B4</accession>
<evidence type="ECO:0000313" key="3">
    <source>
        <dbReference type="Proteomes" id="UP001285354"/>
    </source>
</evidence>
<feature type="compositionally biased region" description="Basic and acidic residues" evidence="1">
    <location>
        <begin position="284"/>
        <end position="295"/>
    </location>
</feature>
<feature type="region of interest" description="Disordered" evidence="1">
    <location>
        <begin position="276"/>
        <end position="298"/>
    </location>
</feature>